<dbReference type="OrthoDB" id="8019720at2"/>
<comment type="caution">
    <text evidence="5">The sequence shown here is derived from an EMBL/GenBank/DDBJ whole genome shotgun (WGS) entry which is preliminary data.</text>
</comment>
<keyword evidence="6" id="KW-1185">Reference proteome</keyword>
<feature type="region of interest" description="Disordered" evidence="3">
    <location>
        <begin position="1279"/>
        <end position="1302"/>
    </location>
</feature>
<feature type="coiled-coil region" evidence="2">
    <location>
        <begin position="1180"/>
        <end position="1244"/>
    </location>
</feature>
<gene>
    <name evidence="5" type="ORF">C7443_101486</name>
</gene>
<dbReference type="PANTHER" id="PTHR37813:SF1">
    <property type="entry name" value="FELS-2 PROPHAGE PROTEIN"/>
    <property type="match status" value="1"/>
</dbReference>
<dbReference type="PANTHER" id="PTHR37813">
    <property type="entry name" value="FELS-2 PROPHAGE PROTEIN"/>
    <property type="match status" value="1"/>
</dbReference>
<evidence type="ECO:0000313" key="6">
    <source>
        <dbReference type="Proteomes" id="UP000246569"/>
    </source>
</evidence>
<proteinExistence type="predicted"/>
<sequence>MATEVISAKFRLDTVESAKNLRQFSAEWTALLKELGKSPTEIRAFNALAKDVMAGKVAIESLDAETRKLVETYQQFRTLASARQQLNLIPQQQIAAEVEKLRAAYDTLRTSGKLSTEELAQAQLKLREGIADLERGTVGWSDALGRAKGELATVAAAAGGLVVAASAAVDFETSMYQVEKTTNATQEQLATLSAQFRELSTQLPLSASALAEIAAAGGQLGVASNDIRQFTELVAKMATSFDIAPAAAAKSVATLKTVFGLGLAEVERLGDAVNTLGNNTAAREADIVEVLARIGGSAKNFGLAADQAAALGAAFLALGKPPEVAATAINALLTKMQTANIAGDDFRTGLARIGLSAEELAANIKANPQQAILGLLRSLQKLDTQSRAETLSRLFGAEYQDDISLLLGSLGEYDKALGLVANKTRVAGAMQQEFDKRLQTTQAQLDILQNVVNTAAINLGNVFLPAISGIVQALGQGVAGLAAFIDQFPALTGAATILATAATAAKGLELALLAVTAAGARLPTVTAAITALRTEITLATLAANKFSTAFAAVASFEIGWSIGEKLREEYAGVRKFGVALVGGIMEIAEGVRYGWELTKASFTDDTWDAASERHRQRLGTLRDEFTQLFIDAEQGPKKATAASDQAAAAAAKMGAAAQTAGAQVAAAYERLPKSVQETIDKLGQAKRQSEALGPVFAALLNEGLFSGAGAAGVQRVADALDLVRQRSTVTNTEIQSGLSTTLAQLSGNDLLRFQQEAQRAFGGTFGYADRLSQILSGTLSAALAKLGVDAASVGVGFSQASTDAVDAFRTVLANGTASADAVRGAFAGALSKVTTIGDADALGGLFRQWAQAAGLSADEIDLALLRVKGRIGAIKDATDPVAKAFSDLGVQSQESLNQIAESSRLAFEIIRNSGTASAGDVQSAFLQYAERAVAAARAAGDGSEQIIAANLAAKAAALGVGEAFDKLAAEAMRAGNAGQKAGQQLAGVGSQVQNNTNLTQQNTDANQQNTDAAQANTQAVQQQGQQLVSTASAAEVLAENMRIARQRVYELSTAAGIAFDELRQAHVGMRELFPQEVRDDIDLARGGIEALEVQLRKTTDRMASMREYLQGESLGWQEYTQYFLDAEEVTRKYYQTSLDVARAQAALDRSMERGGASAAQLAQATSLAANAAKYLDESQLSEFTASIERAREAVQSLREDLAGTVAQLEQQNAQLRGDQAEYERLRYAEQRAKLEQQATAARQAGDQQSIGNADKALRLAEQNYQLTLKQQAAQQGANAANSSTAAAQSTAPARNTRAAATGRTARLELSIGGREVSVATDDSAINQVLDAVERATRFGGRR</sequence>
<keyword evidence="2" id="KW-0175">Coiled coil</keyword>
<accession>A0A317N2D3</accession>
<keyword evidence="1" id="KW-1188">Viral release from host cell</keyword>
<dbReference type="Proteomes" id="UP000246569">
    <property type="component" value="Unassembled WGS sequence"/>
</dbReference>
<evidence type="ECO:0000259" key="4">
    <source>
        <dbReference type="Pfam" id="PF10145"/>
    </source>
</evidence>
<organism evidence="5 6">
    <name type="scientific">Plasticicumulans acidivorans</name>
    <dbReference type="NCBI Taxonomy" id="886464"/>
    <lineage>
        <taxon>Bacteria</taxon>
        <taxon>Pseudomonadati</taxon>
        <taxon>Pseudomonadota</taxon>
        <taxon>Gammaproteobacteria</taxon>
        <taxon>Candidatus Competibacteraceae</taxon>
        <taxon>Plasticicumulans</taxon>
    </lineage>
</organism>
<dbReference type="InterPro" id="IPR010090">
    <property type="entry name" value="Phage_tape_meas"/>
</dbReference>
<evidence type="ECO:0000256" key="2">
    <source>
        <dbReference type="SAM" id="Coils"/>
    </source>
</evidence>
<feature type="domain" description="Phage tail tape measure protein" evidence="4">
    <location>
        <begin position="194"/>
        <end position="396"/>
    </location>
</feature>
<protein>
    <submittedName>
        <fullName evidence="5">TP901 family phage tail tape measure protein</fullName>
    </submittedName>
</protein>
<dbReference type="RefSeq" id="WP_110016974.1">
    <property type="nucleotide sequence ID" value="NZ_QGTJ01000001.1"/>
</dbReference>
<evidence type="ECO:0000313" key="5">
    <source>
        <dbReference type="EMBL" id="PWV65998.1"/>
    </source>
</evidence>
<name>A0A317N2D3_9GAMM</name>
<dbReference type="Pfam" id="PF10145">
    <property type="entry name" value="PhageMin_Tail"/>
    <property type="match status" value="1"/>
</dbReference>
<evidence type="ECO:0000256" key="3">
    <source>
        <dbReference type="SAM" id="MobiDB-lite"/>
    </source>
</evidence>
<evidence type="ECO:0000256" key="1">
    <source>
        <dbReference type="ARBA" id="ARBA00022612"/>
    </source>
</evidence>
<reference evidence="5 6" key="1">
    <citation type="submission" date="2018-05" db="EMBL/GenBank/DDBJ databases">
        <title>Genomic Encyclopedia of Type Strains, Phase IV (KMG-IV): sequencing the most valuable type-strain genomes for metagenomic binning, comparative biology and taxonomic classification.</title>
        <authorList>
            <person name="Goeker M."/>
        </authorList>
    </citation>
    <scope>NUCLEOTIDE SEQUENCE [LARGE SCALE GENOMIC DNA]</scope>
    <source>
        <strain evidence="5 6">DSM 23606</strain>
    </source>
</reference>
<dbReference type="NCBIfam" id="TIGR01760">
    <property type="entry name" value="tape_meas_TP901"/>
    <property type="match status" value="1"/>
</dbReference>
<dbReference type="EMBL" id="QGTJ01000001">
    <property type="protein sequence ID" value="PWV65998.1"/>
    <property type="molecule type" value="Genomic_DNA"/>
</dbReference>